<dbReference type="NCBIfam" id="TIGR01909">
    <property type="entry name" value="C_GCAxxG_C_C"/>
    <property type="match status" value="1"/>
</dbReference>
<evidence type="ECO:0000313" key="2">
    <source>
        <dbReference type="Proteomes" id="UP000683246"/>
    </source>
</evidence>
<dbReference type="Proteomes" id="UP000683246">
    <property type="component" value="Chromosome"/>
</dbReference>
<dbReference type="InterPro" id="IPR036280">
    <property type="entry name" value="Multihaem_cyt_sf"/>
</dbReference>
<dbReference type="RefSeq" id="WP_212694067.1">
    <property type="nucleotide sequence ID" value="NZ_CP058649.1"/>
</dbReference>
<dbReference type="KEGG" id="vpy:HZI73_14280"/>
<sequence length="147" mass="16230">MNRKDVALEIFNNNFNCSQAVFCAFCEEFGLDRDTGLKLSTGFGGGLRDGEVCGAVSGAIMALGLKEGHYVEDDLAMKTKAYDLTMEYVKRFKARNNTIVCRELLGHDPSNPDEKAILNEKGLFKTVCPKAVTDAVEILEELLELDQ</sequence>
<proteinExistence type="predicted"/>
<dbReference type="InterPro" id="IPR010181">
    <property type="entry name" value="CGCAxxGCC_motif"/>
</dbReference>
<keyword evidence="2" id="KW-1185">Reference proteome</keyword>
<dbReference type="SUPFAM" id="SSF48695">
    <property type="entry name" value="Multiheme cytochromes"/>
    <property type="match status" value="1"/>
</dbReference>
<reference evidence="1" key="1">
    <citation type="submission" date="2020-07" db="EMBL/GenBank/DDBJ databases">
        <title>Vallitalea pronyensis genome.</title>
        <authorList>
            <person name="Postec A."/>
        </authorList>
    </citation>
    <scope>NUCLEOTIDE SEQUENCE</scope>
    <source>
        <strain evidence="1">FatNI3</strain>
    </source>
</reference>
<dbReference type="Pfam" id="PF09719">
    <property type="entry name" value="C_GCAxxG_C_C"/>
    <property type="match status" value="1"/>
</dbReference>
<dbReference type="EMBL" id="CP058649">
    <property type="protein sequence ID" value="QUI23383.1"/>
    <property type="molecule type" value="Genomic_DNA"/>
</dbReference>
<gene>
    <name evidence="1" type="ORF">HZI73_14280</name>
</gene>
<protein>
    <submittedName>
        <fullName evidence="1">C_GCAxxG_C_C family protein</fullName>
    </submittedName>
</protein>
<evidence type="ECO:0000313" key="1">
    <source>
        <dbReference type="EMBL" id="QUI23383.1"/>
    </source>
</evidence>
<name>A0A8J8SHH0_9FIRM</name>
<dbReference type="AlphaFoldDB" id="A0A8J8SHH0"/>
<accession>A0A8J8SHH0</accession>
<organism evidence="1 2">
    <name type="scientific">Vallitalea pronyensis</name>
    <dbReference type="NCBI Taxonomy" id="1348613"/>
    <lineage>
        <taxon>Bacteria</taxon>
        <taxon>Bacillati</taxon>
        <taxon>Bacillota</taxon>
        <taxon>Clostridia</taxon>
        <taxon>Lachnospirales</taxon>
        <taxon>Vallitaleaceae</taxon>
        <taxon>Vallitalea</taxon>
    </lineage>
</organism>